<protein>
    <submittedName>
        <fullName evidence="1">Uncharacterized protein</fullName>
    </submittedName>
</protein>
<accession>A0ABR2WQB4</accession>
<dbReference type="EMBL" id="JASJQH010000580">
    <property type="protein sequence ID" value="KAK9763681.1"/>
    <property type="molecule type" value="Genomic_DNA"/>
</dbReference>
<organism evidence="1 2">
    <name type="scientific">Basidiobolus ranarum</name>
    <dbReference type="NCBI Taxonomy" id="34480"/>
    <lineage>
        <taxon>Eukaryota</taxon>
        <taxon>Fungi</taxon>
        <taxon>Fungi incertae sedis</taxon>
        <taxon>Zoopagomycota</taxon>
        <taxon>Entomophthoromycotina</taxon>
        <taxon>Basidiobolomycetes</taxon>
        <taxon>Basidiobolales</taxon>
        <taxon>Basidiobolaceae</taxon>
        <taxon>Basidiobolus</taxon>
    </lineage>
</organism>
<keyword evidence="2" id="KW-1185">Reference proteome</keyword>
<dbReference type="PANTHER" id="PTHR43313">
    <property type="entry name" value="SHORT-CHAIN DEHYDROGENASE/REDUCTASE FAMILY 9C"/>
    <property type="match status" value="1"/>
</dbReference>
<evidence type="ECO:0000313" key="2">
    <source>
        <dbReference type="Proteomes" id="UP001479436"/>
    </source>
</evidence>
<dbReference type="Proteomes" id="UP001479436">
    <property type="component" value="Unassembled WGS sequence"/>
</dbReference>
<name>A0ABR2WQB4_9FUNG</name>
<gene>
    <name evidence="1" type="ORF">K7432_009423</name>
</gene>
<dbReference type="InterPro" id="IPR036291">
    <property type="entry name" value="NAD(P)-bd_dom_sf"/>
</dbReference>
<reference evidence="1 2" key="1">
    <citation type="submission" date="2023-04" db="EMBL/GenBank/DDBJ databases">
        <title>Genome of Basidiobolus ranarum AG-B5.</title>
        <authorList>
            <person name="Stajich J.E."/>
            <person name="Carter-House D."/>
            <person name="Gryganskyi A."/>
        </authorList>
    </citation>
    <scope>NUCLEOTIDE SEQUENCE [LARGE SCALE GENOMIC DNA]</scope>
    <source>
        <strain evidence="1 2">AG-B5</strain>
    </source>
</reference>
<evidence type="ECO:0000313" key="1">
    <source>
        <dbReference type="EMBL" id="KAK9763681.1"/>
    </source>
</evidence>
<dbReference type="InterPro" id="IPR002347">
    <property type="entry name" value="SDR_fam"/>
</dbReference>
<dbReference type="PRINTS" id="PR00081">
    <property type="entry name" value="GDHRDH"/>
</dbReference>
<dbReference type="Gene3D" id="3.40.50.720">
    <property type="entry name" value="NAD(P)-binding Rossmann-like Domain"/>
    <property type="match status" value="1"/>
</dbReference>
<comment type="caution">
    <text evidence="1">The sequence shown here is derived from an EMBL/GenBank/DDBJ whole genome shotgun (WGS) entry which is preliminary data.</text>
</comment>
<proteinExistence type="predicted"/>
<sequence>MSTLSTWSLFLLEKILYILHYFKHLLTYFFLDGTPPLPVHCPTESAHPAVMITRTGSGAGRDIALHLVKMGYTVLAGIRNQEEGESLEELTKRVFLEEDLGVVKRSGKIIPVILNLSAPSTILSAKQFISNTLKELGIPLIALINNSGVNSSLPNELMCHAYIKYALEVRLFGAVKLTQELLPLLCESRGRIINIGSMTQRMLYRNSGVHSPTQNAIGLITDVWRRELSKIGVVSCVIEPGVFRSTFQSPHQKVITEDFVELAETIFTGMLNENLLKYYVKGLDEMSTRVEHLAKTAPTSEHVIDALTHGLTSRWPKSVYTVGWDARLLKLIKITIGRNLWDSAMS</sequence>
<dbReference type="PANTHER" id="PTHR43313:SF1">
    <property type="entry name" value="3BETA-HYDROXYSTEROID DEHYDROGENASE DHS-16"/>
    <property type="match status" value="1"/>
</dbReference>
<dbReference type="Pfam" id="PF00106">
    <property type="entry name" value="adh_short"/>
    <property type="match status" value="1"/>
</dbReference>
<dbReference type="SUPFAM" id="SSF51735">
    <property type="entry name" value="NAD(P)-binding Rossmann-fold domains"/>
    <property type="match status" value="1"/>
</dbReference>